<gene>
    <name evidence="3" type="ORF">BV926_13460</name>
</gene>
<organism evidence="3 4">
    <name type="scientific">Pectobacterium odoriferum</name>
    <dbReference type="NCBI Taxonomy" id="78398"/>
    <lineage>
        <taxon>Bacteria</taxon>
        <taxon>Pseudomonadati</taxon>
        <taxon>Pseudomonadota</taxon>
        <taxon>Gammaproteobacteria</taxon>
        <taxon>Enterobacterales</taxon>
        <taxon>Pectobacteriaceae</taxon>
        <taxon>Pectobacterium</taxon>
    </lineage>
</organism>
<dbReference type="Proteomes" id="UP000237274">
    <property type="component" value="Unassembled WGS sequence"/>
</dbReference>
<reference evidence="3 4" key="1">
    <citation type="submission" date="2017-01" db="EMBL/GenBank/DDBJ databases">
        <title>Comparative Genomics of 38 Pectobacterium strains comprising three species revealed the characteristics of Pectobacterium carotovorum.</title>
        <authorList>
            <person name="Xie H."/>
            <person name="Ma Y."/>
            <person name="Li X."/>
        </authorList>
    </citation>
    <scope>NUCLEOTIDE SEQUENCE [LARGE SCALE GENOMIC DNA]</scope>
    <source>
        <strain evidence="3 4">Q142</strain>
    </source>
</reference>
<sequence>MAAHDAIFKQFLSDQAVAKDFFAIHLPEEIRHICDFSSLQLQSASFVDEELRARISDMLYSIQTTTGQGYIYCVIEHQSRPEKLMPFRLLRYALAAMQQHLSQGHDTLPLVVPLLFYHGQRSPYPYTLRWLDGFADAIQAEKLYNASFPLVDLTVIPDEDIKTHRRVALLELVQKHIRTRDMLELAQDIGLLFERWQVPLPQKRAILFYIARSGNTSRPAEFIEAVAQSLSTDREAIMTIAQQLEKIGFEKGIKHGMQQGIQRGMEQGIQHGIEQGMQQGMKASARNIARQLLLSGMEPAQVCQITQLSAAELEQLVDSSNE</sequence>
<feature type="domain" description="Transposase (putative) YhgA-like" evidence="2">
    <location>
        <begin position="3"/>
        <end position="194"/>
    </location>
</feature>
<accession>A0ABD6VNG4</accession>
<comment type="similarity">
    <text evidence="1">Belongs to the Rpn/YhgA-like nuclease family.</text>
</comment>
<comment type="caution">
    <text evidence="3">The sequence shown here is derived from an EMBL/GenBank/DDBJ whole genome shotgun (WGS) entry which is preliminary data.</text>
</comment>
<dbReference type="InterPro" id="IPR010106">
    <property type="entry name" value="RpnA"/>
</dbReference>
<evidence type="ECO:0000313" key="4">
    <source>
        <dbReference type="Proteomes" id="UP000237274"/>
    </source>
</evidence>
<evidence type="ECO:0000259" key="2">
    <source>
        <dbReference type="Pfam" id="PF04754"/>
    </source>
</evidence>
<dbReference type="AlphaFoldDB" id="A0ABD6VNG4"/>
<dbReference type="NCBIfam" id="TIGR01784">
    <property type="entry name" value="T_den_put_tspse"/>
    <property type="match status" value="1"/>
</dbReference>
<evidence type="ECO:0000313" key="3">
    <source>
        <dbReference type="EMBL" id="POE26041.1"/>
    </source>
</evidence>
<dbReference type="RefSeq" id="WP_103158154.1">
    <property type="nucleotide sequence ID" value="NZ_JACDRW010000005.1"/>
</dbReference>
<evidence type="ECO:0000256" key="1">
    <source>
        <dbReference type="ARBA" id="ARBA00009787"/>
    </source>
</evidence>
<dbReference type="PANTHER" id="PTHR34611:SF2">
    <property type="entry name" value="INACTIVE RECOMBINATION-PROMOTING NUCLEASE-LIKE PROTEIN RPNE-RELATED"/>
    <property type="match status" value="1"/>
</dbReference>
<protein>
    <submittedName>
        <fullName evidence="3">Transposase</fullName>
    </submittedName>
</protein>
<dbReference type="PANTHER" id="PTHR34611">
    <property type="match status" value="1"/>
</dbReference>
<dbReference type="EMBL" id="MTAO01000008">
    <property type="protein sequence ID" value="POE26041.1"/>
    <property type="molecule type" value="Genomic_DNA"/>
</dbReference>
<dbReference type="InterPro" id="IPR006842">
    <property type="entry name" value="Transposase_31"/>
</dbReference>
<dbReference type="InterPro" id="IPR051699">
    <property type="entry name" value="Rpn/YhgA-like_nuclease"/>
</dbReference>
<dbReference type="Pfam" id="PF04754">
    <property type="entry name" value="Transposase_31"/>
    <property type="match status" value="1"/>
</dbReference>
<proteinExistence type="inferred from homology"/>
<name>A0ABD6VNG4_9GAMM</name>